<evidence type="ECO:0000313" key="1">
    <source>
        <dbReference type="EMBL" id="KAI8539619.1"/>
    </source>
</evidence>
<evidence type="ECO:0000313" key="2">
    <source>
        <dbReference type="Proteomes" id="UP001062846"/>
    </source>
</evidence>
<keyword evidence="2" id="KW-1185">Reference proteome</keyword>
<sequence length="71" mass="8826">MELLMWHYARQKWEVFAVITLADGSVDSIEICNQTPASWLKFWPCVMAWFWQRQKMSRIWKLKLMLWVWYI</sequence>
<organism evidence="1 2">
    <name type="scientific">Rhododendron molle</name>
    <name type="common">Chinese azalea</name>
    <name type="synonym">Azalea mollis</name>
    <dbReference type="NCBI Taxonomy" id="49168"/>
    <lineage>
        <taxon>Eukaryota</taxon>
        <taxon>Viridiplantae</taxon>
        <taxon>Streptophyta</taxon>
        <taxon>Embryophyta</taxon>
        <taxon>Tracheophyta</taxon>
        <taxon>Spermatophyta</taxon>
        <taxon>Magnoliopsida</taxon>
        <taxon>eudicotyledons</taxon>
        <taxon>Gunneridae</taxon>
        <taxon>Pentapetalae</taxon>
        <taxon>asterids</taxon>
        <taxon>Ericales</taxon>
        <taxon>Ericaceae</taxon>
        <taxon>Ericoideae</taxon>
        <taxon>Rhodoreae</taxon>
        <taxon>Rhododendron</taxon>
    </lineage>
</organism>
<comment type="caution">
    <text evidence="1">The sequence shown here is derived from an EMBL/GenBank/DDBJ whole genome shotgun (WGS) entry which is preliminary data.</text>
</comment>
<gene>
    <name evidence="1" type="ORF">RHMOL_Rhmol09G0197300</name>
</gene>
<protein>
    <submittedName>
        <fullName evidence="1">Uncharacterized protein</fullName>
    </submittedName>
</protein>
<proteinExistence type="predicted"/>
<accession>A0ACC0MGD4</accession>
<dbReference type="Proteomes" id="UP001062846">
    <property type="component" value="Chromosome 9"/>
</dbReference>
<name>A0ACC0MGD4_RHOML</name>
<reference evidence="1" key="1">
    <citation type="submission" date="2022-02" db="EMBL/GenBank/DDBJ databases">
        <title>Plant Genome Project.</title>
        <authorList>
            <person name="Zhang R.-G."/>
        </authorList>
    </citation>
    <scope>NUCLEOTIDE SEQUENCE</scope>
    <source>
        <strain evidence="1">AT1</strain>
    </source>
</reference>
<dbReference type="EMBL" id="CM046396">
    <property type="protein sequence ID" value="KAI8539619.1"/>
    <property type="molecule type" value="Genomic_DNA"/>
</dbReference>